<evidence type="ECO:0000256" key="7">
    <source>
        <dbReference type="ARBA" id="ARBA00022694"/>
    </source>
</evidence>
<dbReference type="PANTHER" id="PTHR12133:SF2">
    <property type="entry name" value="TRNA (ADENINE(58)-N(1))-METHYLTRANSFERASE CATALYTIC SUBUNIT TRMT61A"/>
    <property type="match status" value="1"/>
</dbReference>
<keyword evidence="6" id="KW-0949">S-adenosyl-L-methionine</keyword>
<feature type="compositionally biased region" description="Acidic residues" evidence="10">
    <location>
        <begin position="435"/>
        <end position="448"/>
    </location>
</feature>
<evidence type="ECO:0000256" key="4">
    <source>
        <dbReference type="ARBA" id="ARBA00022603"/>
    </source>
</evidence>
<evidence type="ECO:0000256" key="9">
    <source>
        <dbReference type="ARBA" id="ARBA00033309"/>
    </source>
</evidence>
<dbReference type="InterPro" id="IPR049470">
    <property type="entry name" value="TRM61_C"/>
</dbReference>
<evidence type="ECO:0000256" key="1">
    <source>
        <dbReference type="ARBA" id="ARBA00004123"/>
    </source>
</evidence>
<accession>A0A0F7SKV5</accession>
<feature type="region of interest" description="Disordered" evidence="10">
    <location>
        <begin position="296"/>
        <end position="358"/>
    </location>
</feature>
<reference evidence="12" key="1">
    <citation type="submission" date="2014-08" db="EMBL/GenBank/DDBJ databases">
        <authorList>
            <person name="Sharma Rahul"/>
            <person name="Thines Marco"/>
        </authorList>
    </citation>
    <scope>NUCLEOTIDE SEQUENCE</scope>
</reference>
<dbReference type="Gene3D" id="3.40.50.150">
    <property type="entry name" value="Vaccinia Virus protein VP39"/>
    <property type="match status" value="1"/>
</dbReference>
<keyword evidence="4 12" id="KW-0489">Methyltransferase</keyword>
<organism evidence="12">
    <name type="scientific">Phaffia rhodozyma</name>
    <name type="common">Yeast</name>
    <name type="synonym">Xanthophyllomyces dendrorhous</name>
    <dbReference type="NCBI Taxonomy" id="264483"/>
    <lineage>
        <taxon>Eukaryota</taxon>
        <taxon>Fungi</taxon>
        <taxon>Dikarya</taxon>
        <taxon>Basidiomycota</taxon>
        <taxon>Agaricomycotina</taxon>
        <taxon>Tremellomycetes</taxon>
        <taxon>Cystofilobasidiales</taxon>
        <taxon>Mrakiaceae</taxon>
        <taxon>Phaffia</taxon>
    </lineage>
</organism>
<keyword evidence="5 12" id="KW-0808">Transferase</keyword>
<feature type="compositionally biased region" description="Low complexity" evidence="10">
    <location>
        <begin position="27"/>
        <end position="38"/>
    </location>
</feature>
<evidence type="ECO:0000256" key="6">
    <source>
        <dbReference type="ARBA" id="ARBA00022691"/>
    </source>
</evidence>
<evidence type="ECO:0000256" key="10">
    <source>
        <dbReference type="SAM" id="MobiDB-lite"/>
    </source>
</evidence>
<name>A0A0F7SKV5_PHARH</name>
<dbReference type="Gene3D" id="3.10.330.20">
    <property type="match status" value="1"/>
</dbReference>
<protein>
    <recommendedName>
        <fullName evidence="3">tRNA (adenine(58)-N(1))-methyltransferase catalytic subunit TRM61</fullName>
        <ecNumber evidence="2">2.1.1.220</ecNumber>
    </recommendedName>
    <alternativeName>
        <fullName evidence="9">tRNA(m1A58)-methyltransferase subunit TRM61</fullName>
    </alternativeName>
</protein>
<proteinExistence type="predicted"/>
<comment type="subcellular location">
    <subcellularLocation>
        <location evidence="1">Nucleus</location>
    </subcellularLocation>
</comment>
<feature type="domain" description="tRNA (adenine(58)-N(1))-methyltransferase catalytic subunit TRM61 C-terminal" evidence="11">
    <location>
        <begin position="105"/>
        <end position="316"/>
    </location>
</feature>
<dbReference type="AlphaFoldDB" id="A0A0F7SKV5"/>
<dbReference type="PROSITE" id="PS51620">
    <property type="entry name" value="SAM_TRM61"/>
    <property type="match status" value="1"/>
</dbReference>
<evidence type="ECO:0000313" key="12">
    <source>
        <dbReference type="EMBL" id="CDZ98278.1"/>
    </source>
</evidence>
<evidence type="ECO:0000256" key="5">
    <source>
        <dbReference type="ARBA" id="ARBA00022679"/>
    </source>
</evidence>
<dbReference type="InterPro" id="IPR029063">
    <property type="entry name" value="SAM-dependent_MTases_sf"/>
</dbReference>
<feature type="compositionally biased region" description="Basic and acidic residues" evidence="10">
    <location>
        <begin position="296"/>
        <end position="305"/>
    </location>
</feature>
<sequence length="495" mass="53873">MTTSAEHLSLETPLVDVPESSSSYTGSAVPPSSSAPSPSEVYPMFSHHKFMREGDLVIMQLTREVMQPVVIQSGEVIQNRYGMYHHSDLIGVPFGSRVASANGKGFVWMLRPTPELWTLALPHRTQILYVADISYILAELNVRPGSIVVEAGTGSGSMSHSVARAIAPHGFLHSFEFHQPRAEKAKAEFEDHGMSSLVRCRHRNVCKDGFELENVADAVFLDLPAPWEAIKSAKAALKNDKITRICCFSPCIEQVLRTVTMLSSEGFSDISMSECLLRQHEVNPQIALPPVGSVTKKLEDQEVKKEARRRHQIEAALSKKRKVAATSLPGSPASGGVPQVSSGADENGEGTGEAQDGKEEVDQELIDHLMTQENAPAREKDGRRQVAQPVRKRRGDPVPYGMNLSRPAIDARGHTSYLTFATLFPTGLRPGDRSDDAEEDAEGDVEMEADGRSDALNKALASMTEEQVEKMMDPKTDGHAELISGLASKVAASAV</sequence>
<evidence type="ECO:0000256" key="8">
    <source>
        <dbReference type="ARBA" id="ARBA00023242"/>
    </source>
</evidence>
<dbReference type="GO" id="GO:0030488">
    <property type="term" value="P:tRNA methylation"/>
    <property type="evidence" value="ECO:0007669"/>
    <property type="project" value="InterPro"/>
</dbReference>
<evidence type="ECO:0000259" key="11">
    <source>
        <dbReference type="Pfam" id="PF08704"/>
    </source>
</evidence>
<dbReference type="FunFam" id="3.40.50.150:FF:000247">
    <property type="entry name" value="tRNA (adenine(58)-N(1))-methyltransferase catalytic subunit TRM61"/>
    <property type="match status" value="1"/>
</dbReference>
<evidence type="ECO:0000256" key="2">
    <source>
        <dbReference type="ARBA" id="ARBA00012796"/>
    </source>
</evidence>
<dbReference type="SUPFAM" id="SSF53335">
    <property type="entry name" value="S-adenosyl-L-methionine-dependent methyltransferases"/>
    <property type="match status" value="1"/>
</dbReference>
<dbReference type="GO" id="GO:0031515">
    <property type="term" value="C:tRNA (m1A) methyltransferase complex"/>
    <property type="evidence" value="ECO:0007669"/>
    <property type="project" value="InterPro"/>
</dbReference>
<feature type="region of interest" description="Disordered" evidence="10">
    <location>
        <begin position="1"/>
        <end position="38"/>
    </location>
</feature>
<keyword evidence="7" id="KW-0819">tRNA processing</keyword>
<evidence type="ECO:0000256" key="3">
    <source>
        <dbReference type="ARBA" id="ARBA00015963"/>
    </source>
</evidence>
<dbReference type="GO" id="GO:0005634">
    <property type="term" value="C:nucleus"/>
    <property type="evidence" value="ECO:0007669"/>
    <property type="project" value="UniProtKB-SubCell"/>
</dbReference>
<dbReference type="GO" id="GO:0160107">
    <property type="term" value="F:tRNA (adenine(58)-N1)-methyltransferase activity"/>
    <property type="evidence" value="ECO:0007669"/>
    <property type="project" value="UniProtKB-EC"/>
</dbReference>
<dbReference type="PANTHER" id="PTHR12133">
    <property type="entry name" value="TRNA (ADENINE(58)-N(1))-METHYLTRANSFERASE"/>
    <property type="match status" value="1"/>
</dbReference>
<dbReference type="EMBL" id="LN483326">
    <property type="protein sequence ID" value="CDZ98278.1"/>
    <property type="molecule type" value="Genomic_DNA"/>
</dbReference>
<dbReference type="Pfam" id="PF08704">
    <property type="entry name" value="GCD14"/>
    <property type="match status" value="1"/>
</dbReference>
<feature type="region of interest" description="Disordered" evidence="10">
    <location>
        <begin position="371"/>
        <end position="407"/>
    </location>
</feature>
<dbReference type="InterPro" id="IPR014816">
    <property type="entry name" value="tRNA_MeTrfase_Gcd14"/>
</dbReference>
<dbReference type="EC" id="2.1.1.220" evidence="2"/>
<keyword evidence="8" id="KW-0539">Nucleus</keyword>
<feature type="region of interest" description="Disordered" evidence="10">
    <location>
        <begin position="428"/>
        <end position="453"/>
    </location>
</feature>